<dbReference type="Proteomes" id="UP001431199">
    <property type="component" value="Unassembled WGS sequence"/>
</dbReference>
<keyword evidence="9" id="KW-1185">Reference proteome</keyword>
<keyword evidence="4 6" id="KW-1133">Transmembrane helix</keyword>
<evidence type="ECO:0000256" key="4">
    <source>
        <dbReference type="ARBA" id="ARBA00022989"/>
    </source>
</evidence>
<evidence type="ECO:0000313" key="8">
    <source>
        <dbReference type="EMBL" id="MCT7399657.1"/>
    </source>
</evidence>
<feature type="transmembrane region" description="Helical" evidence="6">
    <location>
        <begin position="250"/>
        <end position="271"/>
    </location>
</feature>
<comment type="caution">
    <text evidence="8">The sequence shown here is derived from an EMBL/GenBank/DDBJ whole genome shotgun (WGS) entry which is preliminary data.</text>
</comment>
<feature type="transmembrane region" description="Helical" evidence="6">
    <location>
        <begin position="348"/>
        <end position="370"/>
    </location>
</feature>
<evidence type="ECO:0000256" key="2">
    <source>
        <dbReference type="ARBA" id="ARBA00022448"/>
    </source>
</evidence>
<feature type="transmembrane region" description="Helical" evidence="6">
    <location>
        <begin position="40"/>
        <end position="62"/>
    </location>
</feature>
<accession>A0ABT2M2A4</accession>
<sequence length="371" mass="41822">MKKFIELVRKETVLVIAWVLAIISAFFVKPNIKYIDYIDFRTLGILWSLMVIMEGLSCNGLFEKIGYKLLKKTKNVWQLSITLVFICFFSSMLITNDVALITFVPFTMMILGKCEKQNLLIPIIVLQTIAANLGSMLTPIGNPQNLYLYGLWGVNIFTFIKTILPYSIVSFFLLLLFLFFIKDKKSKIVVDGKENDIIQYKGNLFFYVILFVIALGTVFKLIPYYILIFLVFIVVFFIQRNVLYKIDYALLFTFIGFFIFTGNIGSLPIANKYLASIVIGNEIGIGVLASQVISNVPSALLLSGFTTNYKGLLIGVNVGGLGTLIASMASLISYKLYAHNNNSTKGKYLLYFTVVNIVFLVVLLILNTIIN</sequence>
<keyword evidence="3 6" id="KW-0812">Transmembrane</keyword>
<keyword evidence="5 6" id="KW-0472">Membrane</keyword>
<evidence type="ECO:0000256" key="5">
    <source>
        <dbReference type="ARBA" id="ARBA00023136"/>
    </source>
</evidence>
<feature type="transmembrane region" description="Helical" evidence="6">
    <location>
        <begin position="152"/>
        <end position="181"/>
    </location>
</feature>
<protein>
    <submittedName>
        <fullName evidence="8">SLC13 family permease</fullName>
    </submittedName>
</protein>
<name>A0ABT2M2A4_9FIRM</name>
<gene>
    <name evidence="8" type="ORF">N5B56_11260</name>
</gene>
<keyword evidence="2" id="KW-0813">Transport</keyword>
<feature type="transmembrane region" description="Helical" evidence="6">
    <location>
        <begin position="12"/>
        <end position="28"/>
    </location>
</feature>
<dbReference type="PANTHER" id="PTHR43568">
    <property type="entry name" value="P PROTEIN"/>
    <property type="match status" value="1"/>
</dbReference>
<dbReference type="InterPro" id="IPR004680">
    <property type="entry name" value="Cit_transptr-like_dom"/>
</dbReference>
<feature type="transmembrane region" description="Helical" evidence="6">
    <location>
        <begin position="82"/>
        <end position="107"/>
    </location>
</feature>
<dbReference type="PANTHER" id="PTHR43568:SF1">
    <property type="entry name" value="P PROTEIN"/>
    <property type="match status" value="1"/>
</dbReference>
<organism evidence="8 9">
    <name type="scientific">Eubacterium album</name>
    <dbReference type="NCBI Taxonomy" id="2978477"/>
    <lineage>
        <taxon>Bacteria</taxon>
        <taxon>Bacillati</taxon>
        <taxon>Bacillota</taxon>
        <taxon>Clostridia</taxon>
        <taxon>Eubacteriales</taxon>
        <taxon>Eubacteriaceae</taxon>
        <taxon>Eubacterium</taxon>
    </lineage>
</organism>
<comment type="subcellular location">
    <subcellularLocation>
        <location evidence="1">Membrane</location>
        <topology evidence="1">Multi-pass membrane protein</topology>
    </subcellularLocation>
</comment>
<dbReference type="Pfam" id="PF03600">
    <property type="entry name" value="CitMHS"/>
    <property type="match status" value="1"/>
</dbReference>
<feature type="transmembrane region" description="Helical" evidence="6">
    <location>
        <begin position="283"/>
        <end position="305"/>
    </location>
</feature>
<evidence type="ECO:0000313" key="9">
    <source>
        <dbReference type="Proteomes" id="UP001431199"/>
    </source>
</evidence>
<feature type="domain" description="Citrate transporter-like" evidence="7">
    <location>
        <begin position="12"/>
        <end position="302"/>
    </location>
</feature>
<proteinExistence type="predicted"/>
<evidence type="ECO:0000259" key="7">
    <source>
        <dbReference type="Pfam" id="PF03600"/>
    </source>
</evidence>
<evidence type="ECO:0000256" key="3">
    <source>
        <dbReference type="ARBA" id="ARBA00022692"/>
    </source>
</evidence>
<dbReference type="EMBL" id="JAODBU010000011">
    <property type="protein sequence ID" value="MCT7399657.1"/>
    <property type="molecule type" value="Genomic_DNA"/>
</dbReference>
<feature type="transmembrane region" description="Helical" evidence="6">
    <location>
        <begin position="312"/>
        <end position="336"/>
    </location>
</feature>
<evidence type="ECO:0000256" key="1">
    <source>
        <dbReference type="ARBA" id="ARBA00004141"/>
    </source>
</evidence>
<dbReference type="InterPro" id="IPR051475">
    <property type="entry name" value="Diverse_Ion_Transporter"/>
</dbReference>
<evidence type="ECO:0000256" key="6">
    <source>
        <dbReference type="SAM" id="Phobius"/>
    </source>
</evidence>
<reference evidence="8" key="1">
    <citation type="submission" date="2022-09" db="EMBL/GenBank/DDBJ databases">
        <title>Eubacterium sp. LFL-14 isolated from human feces.</title>
        <authorList>
            <person name="Liu F."/>
        </authorList>
    </citation>
    <scope>NUCLEOTIDE SEQUENCE</scope>
    <source>
        <strain evidence="8">LFL-14</strain>
    </source>
</reference>
<feature type="transmembrane region" description="Helical" evidence="6">
    <location>
        <begin position="119"/>
        <end position="140"/>
    </location>
</feature>
<feature type="transmembrane region" description="Helical" evidence="6">
    <location>
        <begin position="202"/>
        <end position="219"/>
    </location>
</feature>